<evidence type="ECO:0000256" key="2">
    <source>
        <dbReference type="ARBA" id="ARBA00022840"/>
    </source>
</evidence>
<keyword evidence="1" id="KW-0547">Nucleotide-binding</keyword>
<keyword evidence="2" id="KW-0067">ATP-binding</keyword>
<dbReference type="GO" id="GO:0005829">
    <property type="term" value="C:cytosol"/>
    <property type="evidence" value="ECO:0007669"/>
    <property type="project" value="TreeGrafter"/>
</dbReference>
<evidence type="ECO:0000313" key="4">
    <source>
        <dbReference type="EMBL" id="KAK3271381.1"/>
    </source>
</evidence>
<keyword evidence="5" id="KW-1185">Reference proteome</keyword>
<dbReference type="Pfam" id="PF13537">
    <property type="entry name" value="GATase_7"/>
    <property type="match status" value="1"/>
</dbReference>
<feature type="non-terminal residue" evidence="4">
    <location>
        <position position="198"/>
    </location>
</feature>
<name>A0AAE0L427_9CHLO</name>
<sequence>MCGILAVFGITGDERKNRKIMVEMLKKLRHRSPDWESVTSNGAGTFLCHGRLAIVGGLETGDQPFFNKDRSVSWIVNGEIYNHRDLEKMHDLDLENRSDCEVVGPLYEKYGTDFVNMLDGMFAFVVNDETTGKVFAARDAMGKCPMYIGYGFDGSVWFASEMKCFAKSPLIERYEIFPPGYQYTGGPGGKGFERWYNP</sequence>
<dbReference type="PROSITE" id="PS51278">
    <property type="entry name" value="GATASE_TYPE_2"/>
    <property type="match status" value="1"/>
</dbReference>
<protein>
    <recommendedName>
        <fullName evidence="3">Glutamine amidotransferase type-2 domain-containing protein</fullName>
    </recommendedName>
</protein>
<evidence type="ECO:0000313" key="5">
    <source>
        <dbReference type="Proteomes" id="UP001190700"/>
    </source>
</evidence>
<gene>
    <name evidence="4" type="ORF">CYMTET_20263</name>
</gene>
<reference evidence="4 5" key="1">
    <citation type="journal article" date="2015" name="Genome Biol. Evol.">
        <title>Comparative Genomics of a Bacterivorous Green Alga Reveals Evolutionary Causalities and Consequences of Phago-Mixotrophic Mode of Nutrition.</title>
        <authorList>
            <person name="Burns J.A."/>
            <person name="Paasch A."/>
            <person name="Narechania A."/>
            <person name="Kim E."/>
        </authorList>
    </citation>
    <scope>NUCLEOTIDE SEQUENCE [LARGE SCALE GENOMIC DNA]</scope>
    <source>
        <strain evidence="4 5">PLY_AMNH</strain>
    </source>
</reference>
<dbReference type="CDD" id="cd00712">
    <property type="entry name" value="AsnB"/>
    <property type="match status" value="1"/>
</dbReference>
<dbReference type="InterPro" id="IPR029055">
    <property type="entry name" value="Ntn_hydrolases_N"/>
</dbReference>
<evidence type="ECO:0000256" key="1">
    <source>
        <dbReference type="ARBA" id="ARBA00022741"/>
    </source>
</evidence>
<dbReference type="GO" id="GO:0006529">
    <property type="term" value="P:asparagine biosynthetic process"/>
    <property type="evidence" value="ECO:0007669"/>
    <property type="project" value="TreeGrafter"/>
</dbReference>
<dbReference type="SUPFAM" id="SSF56235">
    <property type="entry name" value="N-terminal nucleophile aminohydrolases (Ntn hydrolases)"/>
    <property type="match status" value="1"/>
</dbReference>
<proteinExistence type="predicted"/>
<dbReference type="PANTHER" id="PTHR11772">
    <property type="entry name" value="ASPARAGINE SYNTHETASE"/>
    <property type="match status" value="1"/>
</dbReference>
<feature type="domain" description="Glutamine amidotransferase type-2" evidence="3">
    <location>
        <begin position="2"/>
        <end position="188"/>
    </location>
</feature>
<dbReference type="AlphaFoldDB" id="A0AAE0L427"/>
<dbReference type="Gene3D" id="3.60.20.10">
    <property type="entry name" value="Glutamine Phosphoribosylpyrophosphate, subunit 1, domain 1"/>
    <property type="match status" value="1"/>
</dbReference>
<evidence type="ECO:0000259" key="3">
    <source>
        <dbReference type="PROSITE" id="PS51278"/>
    </source>
</evidence>
<dbReference type="InterPro" id="IPR050795">
    <property type="entry name" value="Asn_Synthetase"/>
</dbReference>
<organism evidence="4 5">
    <name type="scientific">Cymbomonas tetramitiformis</name>
    <dbReference type="NCBI Taxonomy" id="36881"/>
    <lineage>
        <taxon>Eukaryota</taxon>
        <taxon>Viridiplantae</taxon>
        <taxon>Chlorophyta</taxon>
        <taxon>Pyramimonadophyceae</taxon>
        <taxon>Pyramimonadales</taxon>
        <taxon>Pyramimonadaceae</taxon>
        <taxon>Cymbomonas</taxon>
    </lineage>
</organism>
<dbReference type="PANTHER" id="PTHR11772:SF2">
    <property type="entry name" value="ASPARAGINE SYNTHETASE [GLUTAMINE-HYDROLYZING]"/>
    <property type="match status" value="1"/>
</dbReference>
<accession>A0AAE0L427</accession>
<dbReference type="GO" id="GO:0005524">
    <property type="term" value="F:ATP binding"/>
    <property type="evidence" value="ECO:0007669"/>
    <property type="project" value="UniProtKB-KW"/>
</dbReference>
<dbReference type="Proteomes" id="UP001190700">
    <property type="component" value="Unassembled WGS sequence"/>
</dbReference>
<dbReference type="EMBL" id="LGRX02009798">
    <property type="protein sequence ID" value="KAK3271381.1"/>
    <property type="molecule type" value="Genomic_DNA"/>
</dbReference>
<dbReference type="GO" id="GO:0004066">
    <property type="term" value="F:asparagine synthase (glutamine-hydrolyzing) activity"/>
    <property type="evidence" value="ECO:0007669"/>
    <property type="project" value="TreeGrafter"/>
</dbReference>
<comment type="caution">
    <text evidence="4">The sequence shown here is derived from an EMBL/GenBank/DDBJ whole genome shotgun (WGS) entry which is preliminary data.</text>
</comment>
<dbReference type="InterPro" id="IPR033738">
    <property type="entry name" value="AsnB_N"/>
</dbReference>
<dbReference type="InterPro" id="IPR017932">
    <property type="entry name" value="GATase_2_dom"/>
</dbReference>